<sequence length="599" mass="64979">MAEMAFDLGFFDVLAAARKSTSSPSQSAYTLEFVQAPGLPTLANVMVFIPRRRPIQSNEEKPLCLLIWTWTWNWTWTPTLIMVSSSLLLLLLGVLDSGLAADARSVTIPKTAPKGAGQPWADFVSYSIELSSIVDYAGNLSAPNTYSLNLLKNLEALTGTKPSIRVGGATQDRTVFVPTQEAAYIGTIIPAISPDFPGRVTIGPKFFESYQTWPGFQFTHGLNYANLGALNATIASIPYACKALRSNLIAFEFGNEPDLFVLFRVRNATTWTDKAYVDEWLSSVSSVRKAALQACASQIPEYDFPLYGPTFAGLERGDLGNLTVLDPKTSWSLGLSTSPITQLVTHNYMGAASSPGLSLQGTLMNNTAIRTRVQAHLAFYKAISTTRPLILGEHNSIAQQGRPGLSDAFGAALWGLTFNTMAAARGFKRQHMHQGTNYRYQMWQPVDTNFSARATKPAYYGNVALAAFLGGFEGEGRVAELDLRVDTGAAFAIWRGGKVRRVLVVDLRVYNGTAATGTRPSGTYKLDFAGKCEGGKVRRLMAAGSDATTGVTWDGTTYDFKNMGKPARAAKKTVEKVKVGRNGKMSIEVPWSSAAVIDC</sequence>
<evidence type="ECO:0000259" key="1">
    <source>
        <dbReference type="Pfam" id="PF16862"/>
    </source>
</evidence>
<dbReference type="OrthoDB" id="2831684at2759"/>
<dbReference type="AlphaFoldDB" id="A0A2K1QMB3"/>
<dbReference type="InterPro" id="IPR031728">
    <property type="entry name" value="GlcAase_C"/>
</dbReference>
<dbReference type="InterPro" id="IPR013780">
    <property type="entry name" value="Glyco_hydro_b"/>
</dbReference>
<reference evidence="2 3" key="1">
    <citation type="submission" date="2017-06" db="EMBL/GenBank/DDBJ databases">
        <title>Draft genome sequence of a variant of Elsinoe murrayae.</title>
        <authorList>
            <person name="Cheng Q."/>
        </authorList>
    </citation>
    <scope>NUCLEOTIDE SEQUENCE [LARGE SCALE GENOMIC DNA]</scope>
    <source>
        <strain evidence="2 3">CQ-2017a</strain>
    </source>
</reference>
<dbReference type="InParanoid" id="A0A2K1QMB3"/>
<dbReference type="InterPro" id="IPR017853">
    <property type="entry name" value="GH"/>
</dbReference>
<dbReference type="PANTHER" id="PTHR36183">
    <property type="entry name" value="BETA-GLUCURONIDASE"/>
    <property type="match status" value="1"/>
</dbReference>
<dbReference type="Gene3D" id="2.60.40.1180">
    <property type="entry name" value="Golgi alpha-mannosidase II"/>
    <property type="match status" value="1"/>
</dbReference>
<dbReference type="Proteomes" id="UP000243797">
    <property type="component" value="Unassembled WGS sequence"/>
</dbReference>
<dbReference type="InterPro" id="IPR052974">
    <property type="entry name" value="GH79_Enzymes"/>
</dbReference>
<comment type="caution">
    <text evidence="2">The sequence shown here is derived from an EMBL/GenBank/DDBJ whole genome shotgun (WGS) entry which is preliminary data.</text>
</comment>
<protein>
    <recommendedName>
        <fullName evidence="1">Beta-glucuronidase C-terminal domain-containing protein</fullName>
    </recommendedName>
</protein>
<name>A0A2K1QMB3_9PEZI</name>
<dbReference type="Gene3D" id="3.20.20.80">
    <property type="entry name" value="Glycosidases"/>
    <property type="match status" value="1"/>
</dbReference>
<evidence type="ECO:0000313" key="3">
    <source>
        <dbReference type="Proteomes" id="UP000243797"/>
    </source>
</evidence>
<feature type="domain" description="Beta-glucuronidase C-terminal" evidence="1">
    <location>
        <begin position="490"/>
        <end position="596"/>
    </location>
</feature>
<dbReference type="SUPFAM" id="SSF51445">
    <property type="entry name" value="(Trans)glycosidases"/>
    <property type="match status" value="1"/>
</dbReference>
<dbReference type="PANTHER" id="PTHR36183:SF2">
    <property type="entry name" value="BETA-GLUCURONIDASE C-TERMINAL DOMAIN-CONTAINING PROTEIN"/>
    <property type="match status" value="1"/>
</dbReference>
<evidence type="ECO:0000313" key="2">
    <source>
        <dbReference type="EMBL" id="PNS16297.1"/>
    </source>
</evidence>
<dbReference type="Pfam" id="PF16862">
    <property type="entry name" value="Glyco_hydro_79C"/>
    <property type="match status" value="1"/>
</dbReference>
<gene>
    <name evidence="2" type="ORF">CAC42_6404</name>
</gene>
<organism evidence="2 3">
    <name type="scientific">Sphaceloma murrayae</name>
    <dbReference type="NCBI Taxonomy" id="2082308"/>
    <lineage>
        <taxon>Eukaryota</taxon>
        <taxon>Fungi</taxon>
        <taxon>Dikarya</taxon>
        <taxon>Ascomycota</taxon>
        <taxon>Pezizomycotina</taxon>
        <taxon>Dothideomycetes</taxon>
        <taxon>Dothideomycetidae</taxon>
        <taxon>Myriangiales</taxon>
        <taxon>Elsinoaceae</taxon>
        <taxon>Sphaceloma</taxon>
    </lineage>
</organism>
<keyword evidence="3" id="KW-1185">Reference proteome</keyword>
<accession>A0A2K1QMB3</accession>
<dbReference type="EMBL" id="NKHZ01000058">
    <property type="protein sequence ID" value="PNS16297.1"/>
    <property type="molecule type" value="Genomic_DNA"/>
</dbReference>
<proteinExistence type="predicted"/>